<sequence>MAVETLIREFSYKPGAAKAPEAIRFAFLDPADLIVTHIAADTGTANVLSAGLHYVIAGNGRTASATIAATGTWPANDLFRVVRSTGLKQPAKIPPGQPLPSADIERELDRSALTAQERQADHDRLNAVALKLPDGEVAEPLPKASERAGGGKVLAPDPVTGGMKILPASMFGKGERGPNGYSAATLEQLKAAPVTDGPLMCAPDGQKASVYNYRNDRDYTGLWDNENYIASDSGGTGAWVKQGADSIRAGNGETVQESLDRKANPAGTRTALSTLPTTAPAILTEGVPAASGRFGTFIFRYADLSSLVTADPDQGICIAPSSDTTGASGAWVRVFDGEINAKWFGAVGTGAITNEDIAINAAIKAAIAYSSYSSVGMAVRIPAGSYKIVSTIDTTAGGTGQVALRGDGEFATRIFPQSDITAIKMASSYIRCGGFSVEFSPAAAASIASTRLAVVFASSSNQLAYAEVSHISTLYAYRGFTLPNYTGGTMGNTYLTTLRKLSSIASADYGFYFDSKNGSTTLRMEQCYAKCFDMVGSAYGKGYYFNNINDIMLEGCAVDGSIDSWIFAQNYNTFIVNGFAVESCKIVSSVATAMYFNGSSNKIDGLKFIGCTFDVKSGNARALFFAGNAQRNTVRGFSEQASTVGSGTTKYVIAFANAATWVYVPDESVPYTSILDNGFYSQLTYGGVRYSRTNNAPTAGANLQGAVVMNREPSAGGSPGWVCVTAGTPGTWKEMPNVAA</sequence>
<name>A0A4R6FNF8_9SPHN</name>
<dbReference type="AlphaFoldDB" id="A0A4R6FNF8"/>
<organism evidence="1 2">
    <name type="scientific">Stakelama pacifica</name>
    <dbReference type="NCBI Taxonomy" id="517720"/>
    <lineage>
        <taxon>Bacteria</taxon>
        <taxon>Pseudomonadati</taxon>
        <taxon>Pseudomonadota</taxon>
        <taxon>Alphaproteobacteria</taxon>
        <taxon>Sphingomonadales</taxon>
        <taxon>Sphingomonadaceae</taxon>
        <taxon>Stakelama</taxon>
    </lineage>
</organism>
<gene>
    <name evidence="1" type="ORF">EV664_105165</name>
</gene>
<dbReference type="Proteomes" id="UP000295493">
    <property type="component" value="Unassembled WGS sequence"/>
</dbReference>
<accession>A0A4R6FNF8</accession>
<dbReference type="InterPro" id="IPR012334">
    <property type="entry name" value="Pectin_lyas_fold"/>
</dbReference>
<protein>
    <recommendedName>
        <fullName evidence="3">Pectate lyase-like protein</fullName>
    </recommendedName>
</protein>
<keyword evidence="2" id="KW-1185">Reference proteome</keyword>
<comment type="caution">
    <text evidence="1">The sequence shown here is derived from an EMBL/GenBank/DDBJ whole genome shotgun (WGS) entry which is preliminary data.</text>
</comment>
<dbReference type="RefSeq" id="WP_133495504.1">
    <property type="nucleotide sequence ID" value="NZ_BMLU01000005.1"/>
</dbReference>
<dbReference type="EMBL" id="SNWD01000005">
    <property type="protein sequence ID" value="TDN82967.1"/>
    <property type="molecule type" value="Genomic_DNA"/>
</dbReference>
<proteinExistence type="predicted"/>
<dbReference type="InterPro" id="IPR011050">
    <property type="entry name" value="Pectin_lyase_fold/virulence"/>
</dbReference>
<evidence type="ECO:0000313" key="2">
    <source>
        <dbReference type="Proteomes" id="UP000295493"/>
    </source>
</evidence>
<evidence type="ECO:0008006" key="3">
    <source>
        <dbReference type="Google" id="ProtNLM"/>
    </source>
</evidence>
<dbReference type="OrthoDB" id="7521679at2"/>
<dbReference type="Gene3D" id="2.160.20.10">
    <property type="entry name" value="Single-stranded right-handed beta-helix, Pectin lyase-like"/>
    <property type="match status" value="1"/>
</dbReference>
<reference evidence="1 2" key="1">
    <citation type="submission" date="2019-03" db="EMBL/GenBank/DDBJ databases">
        <title>Genomic Encyclopedia of Type Strains, Phase IV (KMG-IV): sequencing the most valuable type-strain genomes for metagenomic binning, comparative biology and taxonomic classification.</title>
        <authorList>
            <person name="Goeker M."/>
        </authorList>
    </citation>
    <scope>NUCLEOTIDE SEQUENCE [LARGE SCALE GENOMIC DNA]</scope>
    <source>
        <strain evidence="1 2">DSM 25059</strain>
    </source>
</reference>
<evidence type="ECO:0000313" key="1">
    <source>
        <dbReference type="EMBL" id="TDN82967.1"/>
    </source>
</evidence>
<dbReference type="SUPFAM" id="SSF51126">
    <property type="entry name" value="Pectin lyase-like"/>
    <property type="match status" value="1"/>
</dbReference>